<gene>
    <name evidence="1" type="ORF">ALC57_06261</name>
</gene>
<evidence type="ECO:0000313" key="1">
    <source>
        <dbReference type="EMBL" id="KYN21336.1"/>
    </source>
</evidence>
<keyword evidence="2" id="KW-1185">Reference proteome</keyword>
<dbReference type="Proteomes" id="UP000078492">
    <property type="component" value="Unassembled WGS sequence"/>
</dbReference>
<dbReference type="EMBL" id="KQ979479">
    <property type="protein sequence ID" value="KYN21336.1"/>
    <property type="molecule type" value="Genomic_DNA"/>
</dbReference>
<proteinExistence type="predicted"/>
<reference evidence="1 2" key="1">
    <citation type="submission" date="2015-09" db="EMBL/GenBank/DDBJ databases">
        <title>Trachymyrmex cornetzi WGS genome.</title>
        <authorList>
            <person name="Nygaard S."/>
            <person name="Hu H."/>
            <person name="Boomsma J."/>
            <person name="Zhang G."/>
        </authorList>
    </citation>
    <scope>NUCLEOTIDE SEQUENCE [LARGE SCALE GENOMIC DNA]</scope>
    <source>
        <strain evidence="1">Tcor2-1</strain>
        <tissue evidence="1">Whole body</tissue>
    </source>
</reference>
<evidence type="ECO:0000313" key="2">
    <source>
        <dbReference type="Proteomes" id="UP000078492"/>
    </source>
</evidence>
<accession>A0A195E891</accession>
<organism evidence="1 2">
    <name type="scientific">Trachymyrmex cornetzi</name>
    <dbReference type="NCBI Taxonomy" id="471704"/>
    <lineage>
        <taxon>Eukaryota</taxon>
        <taxon>Metazoa</taxon>
        <taxon>Ecdysozoa</taxon>
        <taxon>Arthropoda</taxon>
        <taxon>Hexapoda</taxon>
        <taxon>Insecta</taxon>
        <taxon>Pterygota</taxon>
        <taxon>Neoptera</taxon>
        <taxon>Endopterygota</taxon>
        <taxon>Hymenoptera</taxon>
        <taxon>Apocrita</taxon>
        <taxon>Aculeata</taxon>
        <taxon>Formicoidea</taxon>
        <taxon>Formicidae</taxon>
        <taxon>Myrmicinae</taxon>
        <taxon>Trachymyrmex</taxon>
    </lineage>
</organism>
<name>A0A195E891_9HYME</name>
<dbReference type="AlphaFoldDB" id="A0A195E891"/>
<protein>
    <submittedName>
        <fullName evidence="1">Uncharacterized protein</fullName>
    </submittedName>
</protein>
<sequence>MAEGAGELGRRRVYPNSMGLWPHPITPVTPARPLKHPVNYPFYLLRHLVSNTNVTEYI</sequence>